<evidence type="ECO:0000313" key="2">
    <source>
        <dbReference type="Proteomes" id="UP000321570"/>
    </source>
</evidence>
<proteinExistence type="predicted"/>
<dbReference type="EMBL" id="CABIJS010000055">
    <property type="protein sequence ID" value="VUZ41234.1"/>
    <property type="molecule type" value="Genomic_DNA"/>
</dbReference>
<protein>
    <submittedName>
        <fullName evidence="1">Uncharacterized protein</fullName>
    </submittedName>
</protein>
<evidence type="ECO:0000313" key="1">
    <source>
        <dbReference type="EMBL" id="VUZ41234.1"/>
    </source>
</evidence>
<sequence>MAFGYHHIHILPTDYDNKLCVNTKSIHFQSPGPDNQTIILQLSFQKCQKILLKLFFYTAMSSLKQNWKFFSIFFRSMCLMLTVKLI</sequence>
<accession>A0A564Y404</accession>
<keyword evidence="2" id="KW-1185">Reference proteome</keyword>
<name>A0A564Y404_HYMDI</name>
<dbReference type="Proteomes" id="UP000321570">
    <property type="component" value="Unassembled WGS sequence"/>
</dbReference>
<dbReference type="AlphaFoldDB" id="A0A564Y404"/>
<reference evidence="1 2" key="1">
    <citation type="submission" date="2019-07" db="EMBL/GenBank/DDBJ databases">
        <authorList>
            <person name="Jastrzebski P J."/>
            <person name="Paukszto L."/>
            <person name="Jastrzebski P J."/>
        </authorList>
    </citation>
    <scope>NUCLEOTIDE SEQUENCE [LARGE SCALE GENOMIC DNA]</scope>
    <source>
        <strain evidence="1 2">WMS-il1</strain>
    </source>
</reference>
<gene>
    <name evidence="1" type="ORF">WMSIL1_LOCUS2132</name>
</gene>
<organism evidence="1 2">
    <name type="scientific">Hymenolepis diminuta</name>
    <name type="common">Rat tapeworm</name>
    <dbReference type="NCBI Taxonomy" id="6216"/>
    <lineage>
        <taxon>Eukaryota</taxon>
        <taxon>Metazoa</taxon>
        <taxon>Spiralia</taxon>
        <taxon>Lophotrochozoa</taxon>
        <taxon>Platyhelminthes</taxon>
        <taxon>Cestoda</taxon>
        <taxon>Eucestoda</taxon>
        <taxon>Cyclophyllidea</taxon>
        <taxon>Hymenolepididae</taxon>
        <taxon>Hymenolepis</taxon>
    </lineage>
</organism>